<organism evidence="2 3">
    <name type="scientific">Pseudomonas putida</name>
    <name type="common">Arthrobacter siderocapsulatus</name>
    <dbReference type="NCBI Taxonomy" id="303"/>
    <lineage>
        <taxon>Bacteria</taxon>
        <taxon>Pseudomonadati</taxon>
        <taxon>Pseudomonadota</taxon>
        <taxon>Gammaproteobacteria</taxon>
        <taxon>Pseudomonadales</taxon>
        <taxon>Pseudomonadaceae</taxon>
        <taxon>Pseudomonas</taxon>
    </lineage>
</organism>
<sequence>MNSFNTPTLFTRHNRPLHTLWLESQAWFCAHELGRLSGHFYDEHCMRKLDPDQYRSVQLLRYGKYQETTMVSESGAYTLLAHHHVPENRHLRWWLTHEVVAVLRDRQEDGVEDVPRLGQMCWPGGQSATLLYWQSEPWVRMRDMPVVLAGEVQQLPPVEQPKLSWRECAQRALRLHGV</sequence>
<reference evidence="2 3" key="1">
    <citation type="submission" date="2015-10" db="EMBL/GenBank/DDBJ databases">
        <title>Pseudomonas putida clinical strains.</title>
        <authorList>
            <person name="Molina L."/>
            <person name="Udaondo Z."/>
        </authorList>
    </citation>
    <scope>NUCLEOTIDE SEQUENCE [LARGE SCALE GENOMIC DNA]</scope>
    <source>
        <strain evidence="2 3">HB13667</strain>
    </source>
</reference>
<dbReference type="EMBL" id="LKKS01000001">
    <property type="protein sequence ID" value="KPM68829.1"/>
    <property type="molecule type" value="Genomic_DNA"/>
</dbReference>
<dbReference type="Proteomes" id="UP000050437">
    <property type="component" value="Unassembled WGS sequence"/>
</dbReference>
<dbReference type="PANTHER" id="PTHR36180">
    <property type="entry name" value="DNA-BINDING PROTEIN-RELATED-RELATED"/>
    <property type="match status" value="1"/>
</dbReference>
<evidence type="ECO:0000313" key="2">
    <source>
        <dbReference type="EMBL" id="KPM68829.1"/>
    </source>
</evidence>
<dbReference type="InterPro" id="IPR003497">
    <property type="entry name" value="BRO_N_domain"/>
</dbReference>
<accession>A0A0P7DTT6</accession>
<dbReference type="AlphaFoldDB" id="A0A0P7DTT6"/>
<name>A0A0P7DTT6_PSEPU</name>
<gene>
    <name evidence="2" type="ORF">HB13667_00185</name>
</gene>
<comment type="caution">
    <text evidence="2">The sequence shown here is derived from an EMBL/GenBank/DDBJ whole genome shotgun (WGS) entry which is preliminary data.</text>
</comment>
<feature type="domain" description="Bro-N" evidence="1">
    <location>
        <begin position="1"/>
        <end position="107"/>
    </location>
</feature>
<evidence type="ECO:0000313" key="3">
    <source>
        <dbReference type="Proteomes" id="UP000050437"/>
    </source>
</evidence>
<dbReference type="PANTHER" id="PTHR36180:SF2">
    <property type="entry name" value="BRO FAMILY PROTEIN"/>
    <property type="match status" value="1"/>
</dbReference>
<dbReference type="PROSITE" id="PS51750">
    <property type="entry name" value="BRO_N"/>
    <property type="match status" value="1"/>
</dbReference>
<dbReference type="SMART" id="SM01040">
    <property type="entry name" value="Bro-N"/>
    <property type="match status" value="1"/>
</dbReference>
<dbReference type="RefSeq" id="WP_015271501.1">
    <property type="nucleotide sequence ID" value="NZ_LKKS01000001.1"/>
</dbReference>
<proteinExistence type="predicted"/>
<protein>
    <submittedName>
        <fullName evidence="2">Phage antirepressor protein</fullName>
    </submittedName>
</protein>
<evidence type="ECO:0000259" key="1">
    <source>
        <dbReference type="PROSITE" id="PS51750"/>
    </source>
</evidence>
<dbReference type="Pfam" id="PF02498">
    <property type="entry name" value="Bro-N"/>
    <property type="match status" value="1"/>
</dbReference>